<evidence type="ECO:0000313" key="1">
    <source>
        <dbReference type="EMBL" id="EGY34217.1"/>
    </source>
</evidence>
<dbReference type="PATRIC" id="fig|907488.3.peg.596"/>
<organism evidence="1 2">
    <name type="scientific">Aggregatibacter actinomycetemcomitans serotype e str. SC1083</name>
    <dbReference type="NCBI Taxonomy" id="907488"/>
    <lineage>
        <taxon>Bacteria</taxon>
        <taxon>Pseudomonadati</taxon>
        <taxon>Pseudomonadota</taxon>
        <taxon>Gammaproteobacteria</taxon>
        <taxon>Pasteurellales</taxon>
        <taxon>Pasteurellaceae</taxon>
        <taxon>Aggregatibacter</taxon>
    </lineage>
</organism>
<dbReference type="AlphaFoldDB" id="G4A713"/>
<proteinExistence type="predicted"/>
<dbReference type="Proteomes" id="UP000005508">
    <property type="component" value="Unassembled WGS sequence"/>
</dbReference>
<comment type="caution">
    <text evidence="1">The sequence shown here is derived from an EMBL/GenBank/DDBJ whole genome shotgun (WGS) entry which is preliminary data.</text>
</comment>
<reference evidence="1 2" key="1">
    <citation type="submission" date="2010-10" db="EMBL/GenBank/DDBJ databases">
        <authorList>
            <person name="Chen C."/>
            <person name="Kittichotirat W."/>
            <person name="Asikainen S."/>
            <person name="Bumgarner R."/>
        </authorList>
    </citation>
    <scope>NUCLEOTIDE SEQUENCE [LARGE SCALE GENOMIC DNA]</scope>
    <source>
        <strain evidence="1 2">SC1083</strain>
    </source>
</reference>
<dbReference type="EMBL" id="AEJM01000016">
    <property type="protein sequence ID" value="EGY34217.1"/>
    <property type="molecule type" value="Genomic_DNA"/>
</dbReference>
<evidence type="ECO:0000313" key="2">
    <source>
        <dbReference type="Proteomes" id="UP000005508"/>
    </source>
</evidence>
<name>G4A713_AGGAC</name>
<gene>
    <name evidence="1" type="ORF">SC1083_0604</name>
</gene>
<protein>
    <submittedName>
        <fullName evidence="1">Uncharacterized protein</fullName>
    </submittedName>
</protein>
<sequence>MNAFHYLIELTVGKSIQSYSFQKMYFFDDINKERMNVKNQFPINLQKHNHCT</sequence>
<accession>G4A713</accession>